<organism evidence="2 3">
    <name type="scientific">Candidatus Sysuiplasma superficiale</name>
    <dbReference type="NCBI Taxonomy" id="2823368"/>
    <lineage>
        <taxon>Archaea</taxon>
        <taxon>Methanobacteriati</taxon>
        <taxon>Thermoplasmatota</taxon>
        <taxon>Thermoplasmata</taxon>
        <taxon>Candidatus Sysuiplasmatales</taxon>
        <taxon>Candidatus Sysuiplasmataceae</taxon>
        <taxon>Candidatus Sysuiplasma</taxon>
    </lineage>
</organism>
<dbReference type="Proteomes" id="UP000750197">
    <property type="component" value="Unassembled WGS sequence"/>
</dbReference>
<protein>
    <submittedName>
        <fullName evidence="2">Uncharacterized protein</fullName>
    </submittedName>
</protein>
<proteinExistence type="predicted"/>
<comment type="caution">
    <text evidence="2">The sequence shown here is derived from an EMBL/GenBank/DDBJ whole genome shotgun (WGS) entry which is preliminary data.</text>
</comment>
<reference evidence="2" key="1">
    <citation type="submission" date="2021-05" db="EMBL/GenBank/DDBJ databases">
        <title>Genomic insights into ecological role and evolution of a novel Thermoplasmata order Candidatus Sysuiplasmatales.</title>
        <authorList>
            <person name="Yuan Y."/>
        </authorList>
    </citation>
    <scope>NUCLEOTIDE SEQUENCE</scope>
    <source>
        <strain evidence="2">TUT19-bin139</strain>
    </source>
</reference>
<gene>
    <name evidence="2" type="ORF">KIY12_04270</name>
</gene>
<dbReference type="EMBL" id="JAHEAC010000027">
    <property type="protein sequence ID" value="MBX8643923.1"/>
    <property type="molecule type" value="Genomic_DNA"/>
</dbReference>
<evidence type="ECO:0000313" key="2">
    <source>
        <dbReference type="EMBL" id="MBX8643923.1"/>
    </source>
</evidence>
<name>A0A8J7YNA7_9ARCH</name>
<feature type="compositionally biased region" description="Basic and acidic residues" evidence="1">
    <location>
        <begin position="77"/>
        <end position="89"/>
    </location>
</feature>
<feature type="region of interest" description="Disordered" evidence="1">
    <location>
        <begin position="30"/>
        <end position="89"/>
    </location>
</feature>
<accession>A0A8J7YNA7</accession>
<evidence type="ECO:0000256" key="1">
    <source>
        <dbReference type="SAM" id="MobiDB-lite"/>
    </source>
</evidence>
<dbReference type="AlphaFoldDB" id="A0A8J7YNA7"/>
<evidence type="ECO:0000313" key="3">
    <source>
        <dbReference type="Proteomes" id="UP000750197"/>
    </source>
</evidence>
<sequence length="89" mass="10004">MQGLEEPQQSQTFQVPAKLVLSSKGKVFKKQPIIKASESRSPSESSSMDAMQGDDSPSQETPEEGNKCDMRSIWMKKKQDSLWEKGEIK</sequence>